<accession>A0ABS9CI76</accession>
<proteinExistence type="predicted"/>
<dbReference type="RefSeq" id="WP_301638682.1">
    <property type="nucleotide sequence ID" value="NZ_JADYTN010000041.1"/>
</dbReference>
<keyword evidence="2" id="KW-1185">Reference proteome</keyword>
<evidence type="ECO:0008006" key="3">
    <source>
        <dbReference type="Google" id="ProtNLM"/>
    </source>
</evidence>
<organism evidence="1 2">
    <name type="scientific">Xylanibacter brevis</name>
    <dbReference type="NCBI Taxonomy" id="83231"/>
    <lineage>
        <taxon>Bacteria</taxon>
        <taxon>Pseudomonadati</taxon>
        <taxon>Bacteroidota</taxon>
        <taxon>Bacteroidia</taxon>
        <taxon>Bacteroidales</taxon>
        <taxon>Prevotellaceae</taxon>
        <taxon>Xylanibacter</taxon>
    </lineage>
</organism>
<evidence type="ECO:0000313" key="1">
    <source>
        <dbReference type="EMBL" id="MCF2564810.1"/>
    </source>
</evidence>
<evidence type="ECO:0000313" key="2">
    <source>
        <dbReference type="Proteomes" id="UP001200470"/>
    </source>
</evidence>
<comment type="caution">
    <text evidence="1">The sequence shown here is derived from an EMBL/GenBank/DDBJ whole genome shotgun (WGS) entry which is preliminary data.</text>
</comment>
<reference evidence="1 2" key="1">
    <citation type="submission" date="2020-12" db="EMBL/GenBank/DDBJ databases">
        <title>Whole genome sequences of gut porcine anaerobes.</title>
        <authorList>
            <person name="Kubasova T."/>
            <person name="Jahodarova E."/>
            <person name="Rychlik I."/>
        </authorList>
    </citation>
    <scope>NUCLEOTIDE SEQUENCE [LARGE SCALE GENOMIC DNA]</scope>
    <source>
        <strain evidence="1 2">An925</strain>
    </source>
</reference>
<gene>
    <name evidence="1" type="ORF">I6E12_11955</name>
</gene>
<sequence length="331" mass="38682">MIKIEYPSVPQEYLDYIDHFKGKIKKWYDAGEMGNKAGKISLCDECKLLFRFLLKSDNLKKLLLLTADQLPVLINETERHFPVLKNDRINRPKTRSNLYLCLNKAFYSLGYCEPLFPDFKLTQALGLKACPYCNEEEIIVWDFEDEGLTIKNSELDHFYPRELYPYLAISLYNLVPSGKICNQGDCKHNKDTLVEGLKSPFELPDSEGFLFELVLDKGGITSYDTFSTSCGIETHVVYKDLYDNARVFRINLRYSTEMKQARRVWSLHKHCEAEGYQKMAAQKEKALGTTFTFDQWFESELDIIPHDYNKHKLSKLSMDIWRQLEKMRPVV</sequence>
<protein>
    <recommendedName>
        <fullName evidence="3">HNH endonuclease</fullName>
    </recommendedName>
</protein>
<name>A0ABS9CI76_9BACT</name>
<dbReference type="Proteomes" id="UP001200470">
    <property type="component" value="Unassembled WGS sequence"/>
</dbReference>
<dbReference type="EMBL" id="JADYTN010000041">
    <property type="protein sequence ID" value="MCF2564810.1"/>
    <property type="molecule type" value="Genomic_DNA"/>
</dbReference>